<gene>
    <name evidence="2" type="ORF">BC05F1_04707</name>
    <name evidence="1" type="ORF">BC10311_04354</name>
</gene>
<dbReference type="EMBL" id="FMBE01000015">
    <property type="protein sequence ID" value="SCC58136.1"/>
    <property type="molecule type" value="Genomic_DNA"/>
</dbReference>
<evidence type="ECO:0000313" key="2">
    <source>
        <dbReference type="EMBL" id="SCC58136.1"/>
    </source>
</evidence>
<dbReference type="Proteomes" id="UP000196052">
    <property type="component" value="Unassembled WGS sequence"/>
</dbReference>
<proteinExistence type="predicted"/>
<reference evidence="3 4" key="1">
    <citation type="submission" date="2016-08" db="EMBL/GenBank/DDBJ databases">
        <authorList>
            <person name="Loux V."/>
            <person name="Rue O."/>
        </authorList>
    </citation>
    <scope>NUCLEOTIDE SEQUENCE [LARGE SCALE GENOMIC DNA]</scope>
    <source>
        <strain evidence="4">INRA Bc05-F1</strain>
        <strain evidence="1 3">WSBC_10311</strain>
    </source>
</reference>
<organism evidence="2 4">
    <name type="scientific">Bacillus wiedmannii</name>
    <dbReference type="NCBI Taxonomy" id="1890302"/>
    <lineage>
        <taxon>Bacteria</taxon>
        <taxon>Bacillati</taxon>
        <taxon>Bacillota</taxon>
        <taxon>Bacilli</taxon>
        <taxon>Bacillales</taxon>
        <taxon>Bacillaceae</taxon>
        <taxon>Bacillus</taxon>
        <taxon>Bacillus cereus group</taxon>
    </lineage>
</organism>
<dbReference type="AlphaFoldDB" id="A0A1C4FQI1"/>
<accession>A0A1C4FQI1</accession>
<evidence type="ECO:0000313" key="1">
    <source>
        <dbReference type="EMBL" id="SCC55471.1"/>
    </source>
</evidence>
<protein>
    <submittedName>
        <fullName evidence="2">Uncharacterized protein</fullName>
    </submittedName>
</protein>
<name>A0A1C4FQI1_9BACI</name>
<evidence type="ECO:0000313" key="4">
    <source>
        <dbReference type="Proteomes" id="UP000196052"/>
    </source>
</evidence>
<dbReference type="Proteomes" id="UP000195728">
    <property type="component" value="Unassembled WGS sequence"/>
</dbReference>
<reference evidence="2" key="2">
    <citation type="submission" date="2016-08" db="EMBL/GenBank/DDBJ databases">
        <authorList>
            <person name="Seilhamer J.J."/>
        </authorList>
    </citation>
    <scope>NUCLEOTIDE SEQUENCE [LARGE SCALE GENOMIC DNA]</scope>
    <source>
        <strain evidence="2">INRA Bc05-F1</strain>
    </source>
</reference>
<evidence type="ECO:0000313" key="3">
    <source>
        <dbReference type="Proteomes" id="UP000195728"/>
    </source>
</evidence>
<sequence length="23" mass="2844">MLKKLKKKLKRYLKDLVRKKTIA</sequence>
<dbReference type="EMBL" id="FMBG01000021">
    <property type="protein sequence ID" value="SCC55471.1"/>
    <property type="molecule type" value="Genomic_DNA"/>
</dbReference>